<evidence type="ECO:0000313" key="3">
    <source>
        <dbReference type="Proteomes" id="UP000265520"/>
    </source>
</evidence>
<keyword evidence="3" id="KW-1185">Reference proteome</keyword>
<accession>A0A392SI56</accession>
<feature type="region of interest" description="Disordered" evidence="1">
    <location>
        <begin position="1"/>
        <end position="31"/>
    </location>
</feature>
<dbReference type="AlphaFoldDB" id="A0A392SI56"/>
<name>A0A392SI56_9FABA</name>
<feature type="non-terminal residue" evidence="2">
    <location>
        <position position="82"/>
    </location>
</feature>
<proteinExistence type="predicted"/>
<dbReference type="EMBL" id="LXQA010385095">
    <property type="protein sequence ID" value="MCI48319.1"/>
    <property type="molecule type" value="Genomic_DNA"/>
</dbReference>
<evidence type="ECO:0000256" key="1">
    <source>
        <dbReference type="SAM" id="MobiDB-lite"/>
    </source>
</evidence>
<reference evidence="2 3" key="1">
    <citation type="journal article" date="2018" name="Front. Plant Sci.">
        <title>Red Clover (Trifolium pratense) and Zigzag Clover (T. medium) - A Picture of Genomic Similarities and Differences.</title>
        <authorList>
            <person name="Dluhosova J."/>
            <person name="Istvanek J."/>
            <person name="Nedelnik J."/>
            <person name="Repkova J."/>
        </authorList>
    </citation>
    <scope>NUCLEOTIDE SEQUENCE [LARGE SCALE GENOMIC DNA]</scope>
    <source>
        <strain evidence="3">cv. 10/8</strain>
        <tissue evidence="2">Leaf</tissue>
    </source>
</reference>
<protein>
    <submittedName>
        <fullName evidence="2">Uncharacterized protein</fullName>
    </submittedName>
</protein>
<comment type="caution">
    <text evidence="2">The sequence shown here is derived from an EMBL/GenBank/DDBJ whole genome shotgun (WGS) entry which is preliminary data.</text>
</comment>
<sequence>ARIKGRDGRIRRTEPGHEEFLQRQAEQQDEEHVSVVHEEKQQAVQANEEPVPGVQQSWPKGPIDTSLLTRYHEHVARHVWFG</sequence>
<evidence type="ECO:0000313" key="2">
    <source>
        <dbReference type="EMBL" id="MCI48319.1"/>
    </source>
</evidence>
<organism evidence="2 3">
    <name type="scientific">Trifolium medium</name>
    <dbReference type="NCBI Taxonomy" id="97028"/>
    <lineage>
        <taxon>Eukaryota</taxon>
        <taxon>Viridiplantae</taxon>
        <taxon>Streptophyta</taxon>
        <taxon>Embryophyta</taxon>
        <taxon>Tracheophyta</taxon>
        <taxon>Spermatophyta</taxon>
        <taxon>Magnoliopsida</taxon>
        <taxon>eudicotyledons</taxon>
        <taxon>Gunneridae</taxon>
        <taxon>Pentapetalae</taxon>
        <taxon>rosids</taxon>
        <taxon>fabids</taxon>
        <taxon>Fabales</taxon>
        <taxon>Fabaceae</taxon>
        <taxon>Papilionoideae</taxon>
        <taxon>50 kb inversion clade</taxon>
        <taxon>NPAAA clade</taxon>
        <taxon>Hologalegina</taxon>
        <taxon>IRL clade</taxon>
        <taxon>Trifolieae</taxon>
        <taxon>Trifolium</taxon>
    </lineage>
</organism>
<feature type="non-terminal residue" evidence="2">
    <location>
        <position position="1"/>
    </location>
</feature>
<dbReference type="Proteomes" id="UP000265520">
    <property type="component" value="Unassembled WGS sequence"/>
</dbReference>
<feature type="compositionally biased region" description="Basic and acidic residues" evidence="1">
    <location>
        <begin position="1"/>
        <end position="21"/>
    </location>
</feature>